<reference evidence="12" key="1">
    <citation type="submission" date="2020-11" db="EMBL/GenBank/DDBJ databases">
        <authorList>
            <person name="Tran Van P."/>
        </authorList>
    </citation>
    <scope>NUCLEOTIDE SEQUENCE</scope>
</reference>
<keyword evidence="5 10" id="KW-0276">Fatty acid metabolism</keyword>
<evidence type="ECO:0000256" key="6">
    <source>
        <dbReference type="ARBA" id="ARBA00022989"/>
    </source>
</evidence>
<evidence type="ECO:0000256" key="4">
    <source>
        <dbReference type="ARBA" id="ARBA00022692"/>
    </source>
</evidence>
<comment type="subcellular location">
    <subcellularLocation>
        <location evidence="1">Membrane</location>
        <topology evidence="1">Multi-pass membrane protein</topology>
    </subcellularLocation>
</comment>
<comment type="similarity">
    <text evidence="10">Belongs to the ELO family.</text>
</comment>
<evidence type="ECO:0000256" key="2">
    <source>
        <dbReference type="ARBA" id="ARBA00022516"/>
    </source>
</evidence>
<feature type="region of interest" description="Disordered" evidence="11">
    <location>
        <begin position="257"/>
        <end position="278"/>
    </location>
</feature>
<dbReference type="GO" id="GO:0034625">
    <property type="term" value="P:fatty acid elongation, monounsaturated fatty acid"/>
    <property type="evidence" value="ECO:0007669"/>
    <property type="project" value="TreeGrafter"/>
</dbReference>
<feature type="transmembrane region" description="Helical" evidence="10">
    <location>
        <begin position="404"/>
        <end position="422"/>
    </location>
</feature>
<dbReference type="EMBL" id="OA570272">
    <property type="protein sequence ID" value="CAD7203163.1"/>
    <property type="molecule type" value="Genomic_DNA"/>
</dbReference>
<dbReference type="GO" id="GO:0005789">
    <property type="term" value="C:endoplasmic reticulum membrane"/>
    <property type="evidence" value="ECO:0007669"/>
    <property type="project" value="TreeGrafter"/>
</dbReference>
<evidence type="ECO:0000313" key="12">
    <source>
        <dbReference type="EMBL" id="CAD7203163.1"/>
    </source>
</evidence>
<dbReference type="GO" id="GO:0019367">
    <property type="term" value="P:fatty acid elongation, saturated fatty acid"/>
    <property type="evidence" value="ECO:0007669"/>
    <property type="project" value="TreeGrafter"/>
</dbReference>
<evidence type="ECO:0000256" key="3">
    <source>
        <dbReference type="ARBA" id="ARBA00022679"/>
    </source>
</evidence>
<keyword evidence="7 10" id="KW-0443">Lipid metabolism</keyword>
<feature type="transmembrane region" description="Helical" evidence="10">
    <location>
        <begin position="27"/>
        <end position="45"/>
    </location>
</feature>
<dbReference type="GO" id="GO:0034626">
    <property type="term" value="P:fatty acid elongation, polyunsaturated fatty acid"/>
    <property type="evidence" value="ECO:0007669"/>
    <property type="project" value="TreeGrafter"/>
</dbReference>
<evidence type="ECO:0000256" key="7">
    <source>
        <dbReference type="ARBA" id="ARBA00023098"/>
    </source>
</evidence>
<keyword evidence="2 10" id="KW-0444">Lipid biosynthesis</keyword>
<dbReference type="GO" id="GO:0009922">
    <property type="term" value="F:fatty acid elongase activity"/>
    <property type="evidence" value="ECO:0007669"/>
    <property type="project" value="UniProtKB-EC"/>
</dbReference>
<comment type="caution">
    <text evidence="10">Lacks conserved residue(s) required for the propagation of feature annotation.</text>
</comment>
<keyword evidence="9 10" id="KW-0275">Fatty acid biosynthesis</keyword>
<protein>
    <recommendedName>
        <fullName evidence="10">Elongation of very long chain fatty acids protein</fullName>
        <ecNumber evidence="10">2.3.1.199</ecNumber>
    </recommendedName>
    <alternativeName>
        <fullName evidence="10">Very-long-chain 3-oxoacyl-CoA synthase</fullName>
    </alternativeName>
</protein>
<evidence type="ECO:0000256" key="8">
    <source>
        <dbReference type="ARBA" id="ARBA00023136"/>
    </source>
</evidence>
<proteinExistence type="inferred from homology"/>
<dbReference type="InterPro" id="IPR002076">
    <property type="entry name" value="ELO_fam"/>
</dbReference>
<evidence type="ECO:0000256" key="9">
    <source>
        <dbReference type="ARBA" id="ARBA00023160"/>
    </source>
</evidence>
<keyword evidence="6 10" id="KW-1133">Transmembrane helix</keyword>
<dbReference type="PANTHER" id="PTHR11157:SF69">
    <property type="entry name" value="ELONGATION OF VERY LONG CHAIN FATTY ACIDS PROTEIN 7"/>
    <property type="match status" value="1"/>
</dbReference>
<evidence type="ECO:0000256" key="1">
    <source>
        <dbReference type="ARBA" id="ARBA00004141"/>
    </source>
</evidence>
<accession>A0A7R8VU68</accession>
<sequence>MAHLVSSIIDGYHDLMENKSDPRVNDWFLMASPFPTMFLCLGYVYFSKVVGPKFMENRKPMDLRYVLIVYNLVQVIFSAWLFYECLCSGWMTHYSYRCQPVDYSFSPIALRVSCTTGTVLYYPHSLDTGTTGTVLYDPHSLDTGTTGTVLYAPHSLIQVPLVQYCATLQPRHRYHWYSIVRPSRPRYRYHWYSTVRPSQPRYRYHWYAIAVVPNTNSDTCVNDGQGVLVVLHLKVHRVLGHGIGKVELEEVNPNLRGGRVDNHLGTQPPSSPDRDSNLELPVLSSRAQHDKRIFFVLRKKNDHLSNLHIIHHGVMPMSVWFGVKFTPGPAWLPVTWRHVELVQFTPGRSRLVTSNLEPLTLRESGGHSSFFGLLNTFVHVIMYSYYLLAALGPQLHKYLWWKKYLTVLQMVGLGYYSLLVGQPDVTDM</sequence>
<name>A0A7R8VU68_TIMDO</name>
<dbReference type="Pfam" id="PF01151">
    <property type="entry name" value="ELO"/>
    <property type="match status" value="3"/>
</dbReference>
<feature type="transmembrane region" description="Helical" evidence="10">
    <location>
        <begin position="370"/>
        <end position="392"/>
    </location>
</feature>
<feature type="transmembrane region" description="Helical" evidence="10">
    <location>
        <begin position="65"/>
        <end position="83"/>
    </location>
</feature>
<keyword evidence="4 10" id="KW-0812">Transmembrane</keyword>
<dbReference type="PANTHER" id="PTHR11157">
    <property type="entry name" value="FATTY ACID ACYL TRANSFERASE-RELATED"/>
    <property type="match status" value="1"/>
</dbReference>
<keyword evidence="3 10" id="KW-0808">Transferase</keyword>
<comment type="catalytic activity">
    <reaction evidence="10">
        <text>a very-long-chain acyl-CoA + malonyl-CoA + H(+) = a very-long-chain 3-oxoacyl-CoA + CO2 + CoA</text>
        <dbReference type="Rhea" id="RHEA:32727"/>
        <dbReference type="ChEBI" id="CHEBI:15378"/>
        <dbReference type="ChEBI" id="CHEBI:16526"/>
        <dbReference type="ChEBI" id="CHEBI:57287"/>
        <dbReference type="ChEBI" id="CHEBI:57384"/>
        <dbReference type="ChEBI" id="CHEBI:90725"/>
        <dbReference type="ChEBI" id="CHEBI:90736"/>
        <dbReference type="EC" id="2.3.1.199"/>
    </reaction>
</comment>
<dbReference type="GO" id="GO:0042761">
    <property type="term" value="P:very long-chain fatty acid biosynthetic process"/>
    <property type="evidence" value="ECO:0007669"/>
    <property type="project" value="TreeGrafter"/>
</dbReference>
<evidence type="ECO:0000256" key="5">
    <source>
        <dbReference type="ARBA" id="ARBA00022832"/>
    </source>
</evidence>
<gene>
    <name evidence="12" type="ORF">TDIB3V08_LOCUS9339</name>
</gene>
<evidence type="ECO:0000256" key="11">
    <source>
        <dbReference type="SAM" id="MobiDB-lite"/>
    </source>
</evidence>
<evidence type="ECO:0000256" key="10">
    <source>
        <dbReference type="RuleBase" id="RU361115"/>
    </source>
</evidence>
<dbReference type="AlphaFoldDB" id="A0A7R8VU68"/>
<dbReference type="GO" id="GO:0030148">
    <property type="term" value="P:sphingolipid biosynthetic process"/>
    <property type="evidence" value="ECO:0007669"/>
    <property type="project" value="TreeGrafter"/>
</dbReference>
<dbReference type="EC" id="2.3.1.199" evidence="10"/>
<keyword evidence="8 10" id="KW-0472">Membrane</keyword>
<organism evidence="12">
    <name type="scientific">Timema douglasi</name>
    <name type="common">Walking stick</name>
    <dbReference type="NCBI Taxonomy" id="61478"/>
    <lineage>
        <taxon>Eukaryota</taxon>
        <taxon>Metazoa</taxon>
        <taxon>Ecdysozoa</taxon>
        <taxon>Arthropoda</taxon>
        <taxon>Hexapoda</taxon>
        <taxon>Insecta</taxon>
        <taxon>Pterygota</taxon>
        <taxon>Neoptera</taxon>
        <taxon>Polyneoptera</taxon>
        <taxon>Phasmatodea</taxon>
        <taxon>Timematodea</taxon>
        <taxon>Timematoidea</taxon>
        <taxon>Timematidae</taxon>
        <taxon>Timema</taxon>
    </lineage>
</organism>